<name>S9QHR8_CYSF2</name>
<evidence type="ECO:0000313" key="2">
    <source>
        <dbReference type="Proteomes" id="UP000011682"/>
    </source>
</evidence>
<evidence type="ECO:0008006" key="3">
    <source>
        <dbReference type="Google" id="ProtNLM"/>
    </source>
</evidence>
<comment type="caution">
    <text evidence="1">The sequence shown here is derived from an EMBL/GenBank/DDBJ whole genome shotgun (WGS) entry which is preliminary data.</text>
</comment>
<dbReference type="AlphaFoldDB" id="S9QHR8"/>
<sequence>MAAAEPSNQWRAVYFHAHQMKGIASLAGGNRLQSEMGLS</sequence>
<organism evidence="1 2">
    <name type="scientific">Cystobacter fuscus (strain ATCC 25194 / DSM 2262 / NBRC 100088 / M29)</name>
    <dbReference type="NCBI Taxonomy" id="1242864"/>
    <lineage>
        <taxon>Bacteria</taxon>
        <taxon>Pseudomonadati</taxon>
        <taxon>Myxococcota</taxon>
        <taxon>Myxococcia</taxon>
        <taxon>Myxococcales</taxon>
        <taxon>Cystobacterineae</taxon>
        <taxon>Archangiaceae</taxon>
        <taxon>Cystobacter</taxon>
    </lineage>
</organism>
<dbReference type="EMBL" id="ANAH02000011">
    <property type="protein sequence ID" value="EPX60834.1"/>
    <property type="molecule type" value="Genomic_DNA"/>
</dbReference>
<dbReference type="Proteomes" id="UP000011682">
    <property type="component" value="Unassembled WGS sequence"/>
</dbReference>
<gene>
    <name evidence="1" type="ORF">D187_001485</name>
</gene>
<accession>S9QHR8</accession>
<proteinExistence type="predicted"/>
<keyword evidence="2" id="KW-1185">Reference proteome</keyword>
<protein>
    <recommendedName>
        <fullName evidence="3">HPt domain-containing protein</fullName>
    </recommendedName>
</protein>
<evidence type="ECO:0000313" key="1">
    <source>
        <dbReference type="EMBL" id="EPX60834.1"/>
    </source>
</evidence>
<reference evidence="1" key="1">
    <citation type="submission" date="2013-05" db="EMBL/GenBank/DDBJ databases">
        <title>Genome assembly of Cystobacter fuscus DSM 2262.</title>
        <authorList>
            <person name="Sharma G."/>
            <person name="Khatri I."/>
            <person name="Kaur C."/>
            <person name="Mayilraj S."/>
            <person name="Subramanian S."/>
        </authorList>
    </citation>
    <scope>NUCLEOTIDE SEQUENCE [LARGE SCALE GENOMIC DNA]</scope>
    <source>
        <strain evidence="1">DSM 2262</strain>
    </source>
</reference>